<feature type="chain" id="PRO_5041277040" evidence="1">
    <location>
        <begin position="20"/>
        <end position="83"/>
    </location>
</feature>
<comment type="caution">
    <text evidence="2">The sequence shown here is derived from an EMBL/GenBank/DDBJ whole genome shotgun (WGS) entry which is preliminary data.</text>
</comment>
<sequence>MTSRLSIILLVGLLAMATARLHPDHVDDKTVAERLAAGVDKVMERIRLVAAWKKIIEKTQHVMGGAGAGALPTIAPDFVEFDN</sequence>
<keyword evidence="1" id="KW-0732">Signal</keyword>
<keyword evidence="3" id="KW-1185">Reference proteome</keyword>
<gene>
    <name evidence="2" type="ORF">MSPICULIGERA_LOCUS11980</name>
</gene>
<accession>A0AA36CQW7</accession>
<organism evidence="2 3">
    <name type="scientific">Mesorhabditis spiculigera</name>
    <dbReference type="NCBI Taxonomy" id="96644"/>
    <lineage>
        <taxon>Eukaryota</taxon>
        <taxon>Metazoa</taxon>
        <taxon>Ecdysozoa</taxon>
        <taxon>Nematoda</taxon>
        <taxon>Chromadorea</taxon>
        <taxon>Rhabditida</taxon>
        <taxon>Rhabditina</taxon>
        <taxon>Rhabditomorpha</taxon>
        <taxon>Rhabditoidea</taxon>
        <taxon>Rhabditidae</taxon>
        <taxon>Mesorhabditinae</taxon>
        <taxon>Mesorhabditis</taxon>
    </lineage>
</organism>
<evidence type="ECO:0000313" key="2">
    <source>
        <dbReference type="EMBL" id="CAJ0573627.1"/>
    </source>
</evidence>
<reference evidence="2" key="1">
    <citation type="submission" date="2023-06" db="EMBL/GenBank/DDBJ databases">
        <authorList>
            <person name="Delattre M."/>
        </authorList>
    </citation>
    <scope>NUCLEOTIDE SEQUENCE</scope>
    <source>
        <strain evidence="2">AF72</strain>
    </source>
</reference>
<proteinExistence type="predicted"/>
<dbReference type="Proteomes" id="UP001177023">
    <property type="component" value="Unassembled WGS sequence"/>
</dbReference>
<feature type="signal peptide" evidence="1">
    <location>
        <begin position="1"/>
        <end position="19"/>
    </location>
</feature>
<protein>
    <submittedName>
        <fullName evidence="2">Uncharacterized protein</fullName>
    </submittedName>
</protein>
<feature type="non-terminal residue" evidence="2">
    <location>
        <position position="83"/>
    </location>
</feature>
<evidence type="ECO:0000313" key="3">
    <source>
        <dbReference type="Proteomes" id="UP001177023"/>
    </source>
</evidence>
<evidence type="ECO:0000256" key="1">
    <source>
        <dbReference type="SAM" id="SignalP"/>
    </source>
</evidence>
<name>A0AA36CQW7_9BILA</name>
<dbReference type="EMBL" id="CATQJA010002621">
    <property type="protein sequence ID" value="CAJ0573627.1"/>
    <property type="molecule type" value="Genomic_DNA"/>
</dbReference>
<dbReference type="AlphaFoldDB" id="A0AA36CQW7"/>